<dbReference type="Proteomes" id="UP000325672">
    <property type="component" value="Unassembled WGS sequence"/>
</dbReference>
<organism evidence="1 2">
    <name type="scientific">Aspergillus pseudotamarii</name>
    <dbReference type="NCBI Taxonomy" id="132259"/>
    <lineage>
        <taxon>Eukaryota</taxon>
        <taxon>Fungi</taxon>
        <taxon>Dikarya</taxon>
        <taxon>Ascomycota</taxon>
        <taxon>Pezizomycotina</taxon>
        <taxon>Eurotiomycetes</taxon>
        <taxon>Eurotiomycetidae</taxon>
        <taxon>Eurotiales</taxon>
        <taxon>Aspergillaceae</taxon>
        <taxon>Aspergillus</taxon>
        <taxon>Aspergillus subgen. Circumdati</taxon>
    </lineage>
</organism>
<gene>
    <name evidence="1" type="ORF">BDV38DRAFT_116969</name>
</gene>
<keyword evidence="2" id="KW-1185">Reference proteome</keyword>
<dbReference type="GeneID" id="43635265"/>
<dbReference type="EMBL" id="ML743586">
    <property type="protein sequence ID" value="KAE8136213.1"/>
    <property type="molecule type" value="Genomic_DNA"/>
</dbReference>
<dbReference type="RefSeq" id="XP_031912276.1">
    <property type="nucleotide sequence ID" value="XM_032051055.1"/>
</dbReference>
<evidence type="ECO:0000313" key="1">
    <source>
        <dbReference type="EMBL" id="KAE8136213.1"/>
    </source>
</evidence>
<sequence length="99" mass="10776">MWRNSLGLGQQKVASPLIKRGTMCLICAVWNSSTECSCRTGASFSNTNILTPYVRSAAIESNSSIILRGTMTSLFMRKSLHRLLPISKGICNIPRAGSI</sequence>
<accession>A0A5N6SS55</accession>
<evidence type="ECO:0000313" key="2">
    <source>
        <dbReference type="Proteomes" id="UP000325672"/>
    </source>
</evidence>
<protein>
    <submittedName>
        <fullName evidence="1">Uncharacterized protein</fullName>
    </submittedName>
</protein>
<proteinExistence type="predicted"/>
<dbReference type="AlphaFoldDB" id="A0A5N6SS55"/>
<reference evidence="1 2" key="1">
    <citation type="submission" date="2019-04" db="EMBL/GenBank/DDBJ databases">
        <title>Friends and foes A comparative genomics study of 23 Aspergillus species from section Flavi.</title>
        <authorList>
            <consortium name="DOE Joint Genome Institute"/>
            <person name="Kjaerbolling I."/>
            <person name="Vesth T."/>
            <person name="Frisvad J.C."/>
            <person name="Nybo J.L."/>
            <person name="Theobald S."/>
            <person name="Kildgaard S."/>
            <person name="Isbrandt T."/>
            <person name="Kuo A."/>
            <person name="Sato A."/>
            <person name="Lyhne E.K."/>
            <person name="Kogle M.E."/>
            <person name="Wiebenga A."/>
            <person name="Kun R.S."/>
            <person name="Lubbers R.J."/>
            <person name="Makela M.R."/>
            <person name="Barry K."/>
            <person name="Chovatia M."/>
            <person name="Clum A."/>
            <person name="Daum C."/>
            <person name="Haridas S."/>
            <person name="He G."/>
            <person name="LaButti K."/>
            <person name="Lipzen A."/>
            <person name="Mondo S."/>
            <person name="Riley R."/>
            <person name="Salamov A."/>
            <person name="Simmons B.A."/>
            <person name="Magnuson J.K."/>
            <person name="Henrissat B."/>
            <person name="Mortensen U.H."/>
            <person name="Larsen T.O."/>
            <person name="Devries R.P."/>
            <person name="Grigoriev I.V."/>
            <person name="Machida M."/>
            <person name="Baker S.E."/>
            <person name="Andersen M.R."/>
        </authorList>
    </citation>
    <scope>NUCLEOTIDE SEQUENCE [LARGE SCALE GENOMIC DNA]</scope>
    <source>
        <strain evidence="1 2">CBS 117625</strain>
    </source>
</reference>
<name>A0A5N6SS55_ASPPS</name>